<keyword evidence="5" id="KW-0456">Lyase</keyword>
<dbReference type="Gene3D" id="3.40.640.10">
    <property type="entry name" value="Type I PLP-dependent aspartate aminotransferase-like (Major domain)"/>
    <property type="match status" value="1"/>
</dbReference>
<dbReference type="GO" id="GO:0016831">
    <property type="term" value="F:carboxy-lyase activity"/>
    <property type="evidence" value="ECO:0007669"/>
    <property type="project" value="UniProtKB-KW"/>
</dbReference>
<dbReference type="InterPro" id="IPR052357">
    <property type="entry name" value="Orn_Lys_Arg_decarboxylase-I"/>
</dbReference>
<keyword evidence="8" id="KW-0808">Transferase</keyword>
<feature type="domain" description="Orn/Lys/Arg decarboxylases family 1 pyridoxal-P attachment site" evidence="6">
    <location>
        <begin position="37"/>
        <end position="295"/>
    </location>
</feature>
<evidence type="ECO:0000313" key="8">
    <source>
        <dbReference type="EMBL" id="HIZ30788.1"/>
    </source>
</evidence>
<name>A0A9D2IZA3_9FIRM</name>
<evidence type="ECO:0000259" key="6">
    <source>
        <dbReference type="Pfam" id="PF01276"/>
    </source>
</evidence>
<dbReference type="AlphaFoldDB" id="A0A9D2IZA3"/>
<sequence>MDTPVCDFVAAYEKSGVARLHMPGHKGKGPLGCEGRDITEIAGADSLYEASGVIAQSERSAAALFGAKATFYSAGGSSQCIKAMLCLALQKSKSRVVLAARNVHKSFVHAAALLDADVRWLWPEGDYQLLACPVRPEQLEKALAALPEAPAAVYLTSPDYLGNLQPVSQLAKVCHAHGVPLLVDNAHGAYLHFLPEPAHPLDEGADLCCDSAHKTLPVLTGGAYLHLGHGLLEAEEGEVRAALSLFGSTSPSYLILQSLDACNRYLADEARPRLADCAKAVAALKADLAAQGWAVAEGEALKVTLRASERGWRGDALAGFLRRKGVECEYADPDHLVLMVTPQNAPEDLEKVRAALAAAGQGSEAAQTPPQMARPRQVVSLRAALLAPGEEVPVEAAVGRVCAAPTVACPPAVPVAVSGEEIGPDAAAVFRYYGIETVRVLR</sequence>
<reference evidence="8" key="1">
    <citation type="journal article" date="2021" name="PeerJ">
        <title>Extensive microbial diversity within the chicken gut microbiome revealed by metagenomics and culture.</title>
        <authorList>
            <person name="Gilroy R."/>
            <person name="Ravi A."/>
            <person name="Getino M."/>
            <person name="Pursley I."/>
            <person name="Horton D.L."/>
            <person name="Alikhan N.F."/>
            <person name="Baker D."/>
            <person name="Gharbi K."/>
            <person name="Hall N."/>
            <person name="Watson M."/>
            <person name="Adriaenssens E.M."/>
            <person name="Foster-Nyarko E."/>
            <person name="Jarju S."/>
            <person name="Secka A."/>
            <person name="Antonio M."/>
            <person name="Oren A."/>
            <person name="Chaudhuri R.R."/>
            <person name="La Ragione R."/>
            <person name="Hildebrand F."/>
            <person name="Pallen M.J."/>
        </authorList>
    </citation>
    <scope>NUCLEOTIDE SEQUENCE</scope>
    <source>
        <strain evidence="8">ChiGjej4B4-18154</strain>
    </source>
</reference>
<dbReference type="InterPro" id="IPR015424">
    <property type="entry name" value="PyrdxlP-dep_Trfase"/>
</dbReference>
<organism evidence="8 9">
    <name type="scientific">Candidatus Allofournierella merdipullorum</name>
    <dbReference type="NCBI Taxonomy" id="2838595"/>
    <lineage>
        <taxon>Bacteria</taxon>
        <taxon>Bacillati</taxon>
        <taxon>Bacillota</taxon>
        <taxon>Clostridia</taxon>
        <taxon>Eubacteriales</taxon>
        <taxon>Oscillospiraceae</taxon>
        <taxon>Allofournierella</taxon>
    </lineage>
</organism>
<evidence type="ECO:0000259" key="7">
    <source>
        <dbReference type="Pfam" id="PF03711"/>
    </source>
</evidence>
<evidence type="ECO:0000256" key="5">
    <source>
        <dbReference type="ARBA" id="ARBA00023239"/>
    </source>
</evidence>
<accession>A0A9D2IZA3</accession>
<evidence type="ECO:0000256" key="4">
    <source>
        <dbReference type="ARBA" id="ARBA00022898"/>
    </source>
</evidence>
<comment type="similarity">
    <text evidence="2">Belongs to the Orn/Lys/Arg decarboxylase class-I family.</text>
</comment>
<dbReference type="Gene3D" id="3.90.100.10">
    <property type="entry name" value="Orn/Lys/Arg decarboxylase, C-terminal domain"/>
    <property type="match status" value="1"/>
</dbReference>
<dbReference type="InterPro" id="IPR008286">
    <property type="entry name" value="Prn/Lys/Arg_de-COase_C"/>
</dbReference>
<reference evidence="8" key="2">
    <citation type="submission" date="2021-04" db="EMBL/GenBank/DDBJ databases">
        <authorList>
            <person name="Gilroy R."/>
        </authorList>
    </citation>
    <scope>NUCLEOTIDE SEQUENCE</scope>
    <source>
        <strain evidence="8">ChiGjej4B4-18154</strain>
    </source>
</reference>
<dbReference type="InterPro" id="IPR015421">
    <property type="entry name" value="PyrdxlP-dep_Trfase_major"/>
</dbReference>
<dbReference type="GO" id="GO:0008483">
    <property type="term" value="F:transaminase activity"/>
    <property type="evidence" value="ECO:0007669"/>
    <property type="project" value="UniProtKB-KW"/>
</dbReference>
<dbReference type="Proteomes" id="UP000824035">
    <property type="component" value="Unassembled WGS sequence"/>
</dbReference>
<evidence type="ECO:0000313" key="9">
    <source>
        <dbReference type="Proteomes" id="UP000824035"/>
    </source>
</evidence>
<proteinExistence type="inferred from homology"/>
<dbReference type="Pfam" id="PF01276">
    <property type="entry name" value="OKR_DC_1"/>
    <property type="match status" value="1"/>
</dbReference>
<dbReference type="InterPro" id="IPR000310">
    <property type="entry name" value="Orn/Lys/Arg_deCO2ase_major_dom"/>
</dbReference>
<keyword evidence="3" id="KW-0210">Decarboxylase</keyword>
<dbReference type="SUPFAM" id="SSF53383">
    <property type="entry name" value="PLP-dependent transferases"/>
    <property type="match status" value="1"/>
</dbReference>
<keyword evidence="4" id="KW-0663">Pyridoxal phosphate</keyword>
<dbReference type="EMBL" id="DXBV01000054">
    <property type="protein sequence ID" value="HIZ30788.1"/>
    <property type="molecule type" value="Genomic_DNA"/>
</dbReference>
<feature type="domain" description="Orn/Lys/Arg decarboxylase C-terminal" evidence="7">
    <location>
        <begin position="385"/>
        <end position="433"/>
    </location>
</feature>
<comment type="caution">
    <text evidence="8">The sequence shown here is derived from an EMBL/GenBank/DDBJ whole genome shotgun (WGS) entry which is preliminary data.</text>
</comment>
<evidence type="ECO:0000256" key="2">
    <source>
        <dbReference type="ARBA" id="ARBA00010671"/>
    </source>
</evidence>
<evidence type="ECO:0000256" key="3">
    <source>
        <dbReference type="ARBA" id="ARBA00022793"/>
    </source>
</evidence>
<dbReference type="PANTHER" id="PTHR43277:SF4">
    <property type="entry name" value="ARGININE DECARBOXYLASE"/>
    <property type="match status" value="1"/>
</dbReference>
<keyword evidence="8" id="KW-0032">Aminotransferase</keyword>
<evidence type="ECO:0000256" key="1">
    <source>
        <dbReference type="ARBA" id="ARBA00001933"/>
    </source>
</evidence>
<gene>
    <name evidence="8" type="ORF">H9813_06125</name>
</gene>
<protein>
    <submittedName>
        <fullName evidence="8">Aminotransferase class V-fold PLP-dependent enzyme</fullName>
    </submittedName>
</protein>
<comment type="cofactor">
    <cofactor evidence="1">
        <name>pyridoxal 5'-phosphate</name>
        <dbReference type="ChEBI" id="CHEBI:597326"/>
    </cofactor>
</comment>
<dbReference type="PANTHER" id="PTHR43277">
    <property type="entry name" value="ARGININE DECARBOXYLASE"/>
    <property type="match status" value="1"/>
</dbReference>
<dbReference type="Pfam" id="PF03711">
    <property type="entry name" value="OKR_DC_1_C"/>
    <property type="match status" value="1"/>
</dbReference>